<protein>
    <recommendedName>
        <fullName evidence="4">Protease inhibitor Inh</fullName>
    </recommendedName>
</protein>
<evidence type="ECO:0000256" key="1">
    <source>
        <dbReference type="SAM" id="SignalP"/>
    </source>
</evidence>
<dbReference type="Proteomes" id="UP000184096">
    <property type="component" value="Chromosome I"/>
</dbReference>
<evidence type="ECO:0008006" key="4">
    <source>
        <dbReference type="Google" id="ProtNLM"/>
    </source>
</evidence>
<feature type="signal peptide" evidence="1">
    <location>
        <begin position="1"/>
        <end position="27"/>
    </location>
</feature>
<reference evidence="3" key="1">
    <citation type="submission" date="2016-11" db="EMBL/GenBank/DDBJ databases">
        <authorList>
            <person name="Varghese N."/>
            <person name="Submissions S."/>
        </authorList>
    </citation>
    <scope>NUCLEOTIDE SEQUENCE [LARGE SCALE GENOMIC DNA]</scope>
    <source>
        <strain evidence="3">GAS401</strain>
    </source>
</reference>
<name>A0A1M7UW66_9BRAD</name>
<proteinExistence type="predicted"/>
<keyword evidence="1" id="KW-0732">Signal</keyword>
<evidence type="ECO:0000313" key="3">
    <source>
        <dbReference type="Proteomes" id="UP000184096"/>
    </source>
</evidence>
<organism evidence="2 3">
    <name type="scientific">Bradyrhizobium erythrophlei</name>
    <dbReference type="NCBI Taxonomy" id="1437360"/>
    <lineage>
        <taxon>Bacteria</taxon>
        <taxon>Pseudomonadati</taxon>
        <taxon>Pseudomonadota</taxon>
        <taxon>Alphaproteobacteria</taxon>
        <taxon>Hyphomicrobiales</taxon>
        <taxon>Nitrobacteraceae</taxon>
        <taxon>Bradyrhizobium</taxon>
    </lineage>
</organism>
<sequence>MLNLSRSTGLCALLACSCFLLSSQALAFDLTGAWATSADQCSKVFVKKGDQISFAQFSEEFGGGFVAAGNEIKGKAARCTIKSRKETGDTIDLHAACASEIMASSIHLQIKILDDNSVSRIFQDPDFEGMQLTFHRCAM</sequence>
<dbReference type="AlphaFoldDB" id="A0A1M7UW66"/>
<dbReference type="EMBL" id="LT670849">
    <property type="protein sequence ID" value="SHN87136.1"/>
    <property type="molecule type" value="Genomic_DNA"/>
</dbReference>
<keyword evidence="3" id="KW-1185">Reference proteome</keyword>
<accession>A0A1M7UW66</accession>
<feature type="chain" id="PRO_5009929749" description="Protease inhibitor Inh" evidence="1">
    <location>
        <begin position="28"/>
        <end position="139"/>
    </location>
</feature>
<gene>
    <name evidence="2" type="ORF">SAMN05444170_7021</name>
</gene>
<dbReference type="PROSITE" id="PS51257">
    <property type="entry name" value="PROKAR_LIPOPROTEIN"/>
    <property type="match status" value="1"/>
</dbReference>
<evidence type="ECO:0000313" key="2">
    <source>
        <dbReference type="EMBL" id="SHN87136.1"/>
    </source>
</evidence>